<gene>
    <name evidence="1" type="ORF">J2787_004063</name>
</gene>
<dbReference type="EMBL" id="JAVDQY010000005">
    <property type="protein sequence ID" value="MDR6528626.1"/>
    <property type="molecule type" value="Genomic_DNA"/>
</dbReference>
<dbReference type="AlphaFoldDB" id="A0AAE3YEJ8"/>
<reference evidence="1" key="1">
    <citation type="submission" date="2023-07" db="EMBL/GenBank/DDBJ databases">
        <title>Sorghum-associated microbial communities from plants grown in Nebraska, USA.</title>
        <authorList>
            <person name="Schachtman D."/>
        </authorList>
    </citation>
    <scope>NUCLEOTIDE SEQUENCE</scope>
    <source>
        <strain evidence="1">DS2360</strain>
    </source>
</reference>
<dbReference type="RefSeq" id="WP_202269886.1">
    <property type="nucleotide sequence ID" value="NZ_JAVDQY010000005.1"/>
</dbReference>
<evidence type="ECO:0000313" key="1">
    <source>
        <dbReference type="EMBL" id="MDR6528626.1"/>
    </source>
</evidence>
<dbReference type="Proteomes" id="UP001184861">
    <property type="component" value="Unassembled WGS sequence"/>
</dbReference>
<evidence type="ECO:0000313" key="2">
    <source>
        <dbReference type="Proteomes" id="UP001184861"/>
    </source>
</evidence>
<proteinExistence type="predicted"/>
<name>A0AAE3YEJ8_9FLAO</name>
<sequence>MFTDTELEEKLARVVEALKHYPPMDGRDHSHFHDEDAGLTSGKVSELTVVCKLKPGGADYLEKVTQHLNGGADGSSPVSCVGTVHDLRFAVIDNRTRLLFASTFDGSWNGYISDFATKIPEVMDLIFDCVEGWPGIKDPTIMDFIKGIQVTCSSWYVSHPNLTINDITRHEKIAKGIDKIMDEAYLI</sequence>
<protein>
    <submittedName>
        <fullName evidence="1">Uncharacterized protein</fullName>
    </submittedName>
</protein>
<accession>A0AAE3YEJ8</accession>
<organism evidence="1 2">
    <name type="scientific">Chryseobacterium rhizosphaerae</name>
    <dbReference type="NCBI Taxonomy" id="395937"/>
    <lineage>
        <taxon>Bacteria</taxon>
        <taxon>Pseudomonadati</taxon>
        <taxon>Bacteroidota</taxon>
        <taxon>Flavobacteriia</taxon>
        <taxon>Flavobacteriales</taxon>
        <taxon>Weeksellaceae</taxon>
        <taxon>Chryseobacterium group</taxon>
        <taxon>Chryseobacterium</taxon>
    </lineage>
</organism>
<comment type="caution">
    <text evidence="1">The sequence shown here is derived from an EMBL/GenBank/DDBJ whole genome shotgun (WGS) entry which is preliminary data.</text>
</comment>